<dbReference type="PROSITE" id="PS50925">
    <property type="entry name" value="BLUF"/>
    <property type="match status" value="1"/>
</dbReference>
<dbReference type="Pfam" id="PF04940">
    <property type="entry name" value="BLUF"/>
    <property type="match status" value="1"/>
</dbReference>
<comment type="caution">
    <text evidence="3">The sequence shown here is derived from an EMBL/GenBank/DDBJ whole genome shotgun (WGS) entry which is preliminary data.</text>
</comment>
<dbReference type="SUPFAM" id="SSF54975">
    <property type="entry name" value="Acylphosphatase/BLUF domain-like"/>
    <property type="match status" value="1"/>
</dbReference>
<organism evidence="3 4">
    <name type="scientific">Adhaeribacter arboris</name>
    <dbReference type="NCBI Taxonomy" id="2072846"/>
    <lineage>
        <taxon>Bacteria</taxon>
        <taxon>Pseudomonadati</taxon>
        <taxon>Bacteroidota</taxon>
        <taxon>Cytophagia</taxon>
        <taxon>Cytophagales</taxon>
        <taxon>Hymenobacteraceae</taxon>
        <taxon>Adhaeribacter</taxon>
    </lineage>
</organism>
<gene>
    <name evidence="2" type="ORF">AHMF7605_28475</name>
    <name evidence="3" type="ORF">AHMF7605_29220</name>
</gene>
<dbReference type="InterPro" id="IPR007024">
    <property type="entry name" value="BLUF_domain"/>
</dbReference>
<reference evidence="3 4" key="1">
    <citation type="submission" date="2018-03" db="EMBL/GenBank/DDBJ databases">
        <title>Adhaeribacter sp. HMF7605 Genome sequencing and assembly.</title>
        <authorList>
            <person name="Kang H."/>
            <person name="Kang J."/>
            <person name="Cha I."/>
            <person name="Kim H."/>
            <person name="Joh K."/>
        </authorList>
    </citation>
    <scope>NUCLEOTIDE SEQUENCE [LARGE SCALE GENOMIC DNA]</scope>
    <source>
        <strain evidence="3 4">HMF7605</strain>
    </source>
</reference>
<accession>A0A2T2Y991</accession>
<dbReference type="InterPro" id="IPR036046">
    <property type="entry name" value="Acylphosphatase-like_dom_sf"/>
</dbReference>
<evidence type="ECO:0000313" key="4">
    <source>
        <dbReference type="Proteomes" id="UP000240357"/>
    </source>
</evidence>
<dbReference type="Proteomes" id="UP000240357">
    <property type="component" value="Unassembled WGS sequence"/>
</dbReference>
<dbReference type="GO" id="GO:0009882">
    <property type="term" value="F:blue light photoreceptor activity"/>
    <property type="evidence" value="ECO:0007669"/>
    <property type="project" value="InterPro"/>
</dbReference>
<sequence length="142" mass="16443">MLRSQVMHHIMYISTALVIVQEAELQEMLIQYRRNNLRDAITGLLLYSGEHYVQLIEGAEEDLRRLFAKISKDYHHTNLIKLADGAIRQRSFENWSMGFRSVNEQGLASLPGYLNPTRTTLPHQPEESPVHVLQQFLQQDLA</sequence>
<dbReference type="AlphaFoldDB" id="A0A2T2Y991"/>
<proteinExistence type="predicted"/>
<dbReference type="EMBL" id="PYFT01000002">
    <property type="protein sequence ID" value="PSR51988.1"/>
    <property type="molecule type" value="Genomic_DNA"/>
</dbReference>
<name>A0A2T2Y991_9BACT</name>
<evidence type="ECO:0000259" key="1">
    <source>
        <dbReference type="PROSITE" id="PS50925"/>
    </source>
</evidence>
<dbReference type="EMBL" id="PYFT01000002">
    <property type="protein sequence ID" value="PSR51852.1"/>
    <property type="molecule type" value="Genomic_DNA"/>
</dbReference>
<dbReference type="GO" id="GO:0071949">
    <property type="term" value="F:FAD binding"/>
    <property type="evidence" value="ECO:0007669"/>
    <property type="project" value="InterPro"/>
</dbReference>
<evidence type="ECO:0000313" key="3">
    <source>
        <dbReference type="EMBL" id="PSR51988.1"/>
    </source>
</evidence>
<dbReference type="Gene3D" id="3.30.70.100">
    <property type="match status" value="1"/>
</dbReference>
<protein>
    <recommendedName>
        <fullName evidence="1">BLUF domain-containing protein</fullName>
    </recommendedName>
</protein>
<dbReference type="SMART" id="SM01034">
    <property type="entry name" value="BLUF"/>
    <property type="match status" value="1"/>
</dbReference>
<keyword evidence="4" id="KW-1185">Reference proteome</keyword>
<evidence type="ECO:0000313" key="2">
    <source>
        <dbReference type="EMBL" id="PSR51852.1"/>
    </source>
</evidence>
<feature type="domain" description="BLUF" evidence="1">
    <location>
        <begin position="7"/>
        <end position="98"/>
    </location>
</feature>